<dbReference type="Proteomes" id="UP000284120">
    <property type="component" value="Unassembled WGS sequence"/>
</dbReference>
<organism evidence="1 2">
    <name type="scientific">Pedobacter chitinilyticus</name>
    <dbReference type="NCBI Taxonomy" id="2233776"/>
    <lineage>
        <taxon>Bacteria</taxon>
        <taxon>Pseudomonadati</taxon>
        <taxon>Bacteroidota</taxon>
        <taxon>Sphingobacteriia</taxon>
        <taxon>Sphingobacteriales</taxon>
        <taxon>Sphingobacteriaceae</taxon>
        <taxon>Pedobacter</taxon>
    </lineage>
</organism>
<evidence type="ECO:0000313" key="2">
    <source>
        <dbReference type="Proteomes" id="UP000284120"/>
    </source>
</evidence>
<protein>
    <recommendedName>
        <fullName evidence="3">Sulfotransferase family protein</fullName>
    </recommendedName>
</protein>
<gene>
    <name evidence="1" type="ORF">DPV69_12555</name>
</gene>
<dbReference type="OrthoDB" id="5380394at2"/>
<sequence>MNVVSPLANWIPYRLEYIDQDWLVHWLYLGDKRMDDPFFDETIRYCRSKQRRVSRFESSSGAALLKANDMTALKPKAFVFHVSRCGSTLLSQAFAQSESCISISEAPLLDEILRSNEHDPSVSNAQREEWFKAALSWMGQLRTGRESSYIIKLDSWHIHFYGLLREWFPEVPFFFLTRRPAEVLASHKKMKGIHMVPGLVDPLLLKMKGWDGEAVKWDFNLFAAGVLMHYYTELRGILELGSRFNRFFDYSEGAKEMLESFSEFTGIELETKMYERLKFHSKSAGLTFDTEPKVEDVSTVACREAYKEFINAI</sequence>
<proteinExistence type="predicted"/>
<comment type="caution">
    <text evidence="1">The sequence shown here is derived from an EMBL/GenBank/DDBJ whole genome shotgun (WGS) entry which is preliminary data.</text>
</comment>
<accession>A0A3S3PH82</accession>
<dbReference type="EMBL" id="SAYW01000003">
    <property type="protein sequence ID" value="RWU07802.1"/>
    <property type="molecule type" value="Genomic_DNA"/>
</dbReference>
<dbReference type="InterPro" id="IPR027417">
    <property type="entry name" value="P-loop_NTPase"/>
</dbReference>
<keyword evidence="2" id="KW-1185">Reference proteome</keyword>
<dbReference type="RefSeq" id="WP_113647709.1">
    <property type="nucleotide sequence ID" value="NZ_QMHN01000003.1"/>
</dbReference>
<dbReference type="AlphaFoldDB" id="A0A3S3PH82"/>
<evidence type="ECO:0000313" key="1">
    <source>
        <dbReference type="EMBL" id="RWU07802.1"/>
    </source>
</evidence>
<dbReference type="Gene3D" id="3.40.50.300">
    <property type="entry name" value="P-loop containing nucleotide triphosphate hydrolases"/>
    <property type="match status" value="1"/>
</dbReference>
<reference evidence="1 2" key="1">
    <citation type="submission" date="2018-06" db="EMBL/GenBank/DDBJ databases">
        <title>Pedobacter endophyticus sp. nov., an endophytic bacterium isolated from a leaf of Triticum aestivum.</title>
        <authorList>
            <person name="Zhang L."/>
        </authorList>
    </citation>
    <scope>NUCLEOTIDE SEQUENCE [LARGE SCALE GENOMIC DNA]</scope>
    <source>
        <strain evidence="1 2">CM134L-2</strain>
    </source>
</reference>
<dbReference type="SUPFAM" id="SSF52540">
    <property type="entry name" value="P-loop containing nucleoside triphosphate hydrolases"/>
    <property type="match status" value="1"/>
</dbReference>
<name>A0A3S3PH82_9SPHI</name>
<evidence type="ECO:0008006" key="3">
    <source>
        <dbReference type="Google" id="ProtNLM"/>
    </source>
</evidence>